<dbReference type="AlphaFoldDB" id="A0A1N6JTW1"/>
<dbReference type="OrthoDB" id="707611at2"/>
<dbReference type="STRING" id="536979.SAMN04488055_4405"/>
<dbReference type="Proteomes" id="UP000185003">
    <property type="component" value="Unassembled WGS sequence"/>
</dbReference>
<organism evidence="2 3">
    <name type="scientific">Chitinophaga niabensis</name>
    <dbReference type="NCBI Taxonomy" id="536979"/>
    <lineage>
        <taxon>Bacteria</taxon>
        <taxon>Pseudomonadati</taxon>
        <taxon>Bacteroidota</taxon>
        <taxon>Chitinophagia</taxon>
        <taxon>Chitinophagales</taxon>
        <taxon>Chitinophagaceae</taxon>
        <taxon>Chitinophaga</taxon>
    </lineage>
</organism>
<evidence type="ECO:0000259" key="1">
    <source>
        <dbReference type="Pfam" id="PF24722"/>
    </source>
</evidence>
<protein>
    <recommendedName>
        <fullName evidence="1">DUF7674 domain-containing protein</fullName>
    </recommendedName>
</protein>
<accession>A0A1N6JTW1</accession>
<dbReference type="RefSeq" id="WP_074241753.1">
    <property type="nucleotide sequence ID" value="NZ_FSRA01000002.1"/>
</dbReference>
<dbReference type="EMBL" id="FSRA01000002">
    <property type="protein sequence ID" value="SIO47663.1"/>
    <property type="molecule type" value="Genomic_DNA"/>
</dbReference>
<gene>
    <name evidence="2" type="ORF">SAMN04488055_4405</name>
</gene>
<dbReference type="Pfam" id="PF24722">
    <property type="entry name" value="DUF7674"/>
    <property type="match status" value="1"/>
</dbReference>
<feature type="domain" description="DUF7674" evidence="1">
    <location>
        <begin position="10"/>
        <end position="105"/>
    </location>
</feature>
<name>A0A1N6JTW1_9BACT</name>
<keyword evidence="3" id="KW-1185">Reference proteome</keyword>
<reference evidence="2 3" key="1">
    <citation type="submission" date="2016-11" db="EMBL/GenBank/DDBJ databases">
        <authorList>
            <person name="Jaros S."/>
            <person name="Januszkiewicz K."/>
            <person name="Wedrychowicz H."/>
        </authorList>
    </citation>
    <scope>NUCLEOTIDE SEQUENCE [LARGE SCALE GENOMIC DNA]</scope>
    <source>
        <strain evidence="2 3">DSM 24787</strain>
    </source>
</reference>
<sequence length="112" mass="12605">MLPDAKIPLLIAQQIPALSPGMEQTGPVTQTIRTFTAYTKQLINKGQLQEVKKCFSMAGVLYRNGSTLLKNAIEDVFLYSISPFLEAQQYIKESLPQSLKHLRNQHLKNTLC</sequence>
<evidence type="ECO:0000313" key="3">
    <source>
        <dbReference type="Proteomes" id="UP000185003"/>
    </source>
</evidence>
<proteinExistence type="predicted"/>
<dbReference type="InterPro" id="IPR056091">
    <property type="entry name" value="DUF7674"/>
</dbReference>
<evidence type="ECO:0000313" key="2">
    <source>
        <dbReference type="EMBL" id="SIO47663.1"/>
    </source>
</evidence>